<keyword evidence="3" id="KW-1185">Reference proteome</keyword>
<evidence type="ECO:0000313" key="3">
    <source>
        <dbReference type="Proteomes" id="UP000509367"/>
    </source>
</evidence>
<proteinExistence type="predicted"/>
<evidence type="ECO:0008006" key="4">
    <source>
        <dbReference type="Google" id="ProtNLM"/>
    </source>
</evidence>
<name>A0A6N1VD82_9HYPH</name>
<dbReference type="Proteomes" id="UP000509367">
    <property type="component" value="Chromosome"/>
</dbReference>
<evidence type="ECO:0000313" key="2">
    <source>
        <dbReference type="EMBL" id="QKV16987.1"/>
    </source>
</evidence>
<feature type="signal peptide" evidence="1">
    <location>
        <begin position="1"/>
        <end position="20"/>
    </location>
</feature>
<protein>
    <recommendedName>
        <fullName evidence="4">DUF1311 domain-containing protein</fullName>
    </recommendedName>
</protein>
<dbReference type="EMBL" id="CP054836">
    <property type="protein sequence ID" value="QKV16987.1"/>
    <property type="molecule type" value="Genomic_DNA"/>
</dbReference>
<gene>
    <name evidence="2" type="ORF">HTY61_00155</name>
</gene>
<keyword evidence="1" id="KW-0732">Signal</keyword>
<feature type="chain" id="PRO_5026686392" description="DUF1311 domain-containing protein" evidence="1">
    <location>
        <begin position="21"/>
        <end position="119"/>
    </location>
</feature>
<organism evidence="2 3">
    <name type="scientific">Oricola thermophila</name>
    <dbReference type="NCBI Taxonomy" id="2742145"/>
    <lineage>
        <taxon>Bacteria</taxon>
        <taxon>Pseudomonadati</taxon>
        <taxon>Pseudomonadota</taxon>
        <taxon>Alphaproteobacteria</taxon>
        <taxon>Hyphomicrobiales</taxon>
        <taxon>Ahrensiaceae</taxon>
        <taxon>Oricola</taxon>
    </lineage>
</organism>
<evidence type="ECO:0000256" key="1">
    <source>
        <dbReference type="SAM" id="SignalP"/>
    </source>
</evidence>
<dbReference type="RefSeq" id="WP_175274883.1">
    <property type="nucleotide sequence ID" value="NZ_CP054836.1"/>
</dbReference>
<reference evidence="2 3" key="1">
    <citation type="submission" date="2020-06" db="EMBL/GenBank/DDBJ databases">
        <title>Oricola thermophila sp. nov. isolated from a tidal sediments.</title>
        <authorList>
            <person name="Kwon K.K."/>
            <person name="Yang S.-H."/>
            <person name="Park M.-J."/>
        </authorList>
    </citation>
    <scope>NUCLEOTIDE SEQUENCE [LARGE SCALE GENOMIC DNA]</scope>
    <source>
        <strain evidence="2 3">MEBiC13590</strain>
    </source>
</reference>
<dbReference type="AlphaFoldDB" id="A0A6N1VD82"/>
<sequence length="119" mass="13091">MKTKLGILACALAIAAPVHAADLAGGATAHCAVVQPSSILAIQNDNDLYAEIGRMMEEAVNVADDASAWVDSRRQAFTWASEAKVACGKAYGYMKYDVRDEDTINKCECFYERMHQYMY</sequence>
<accession>A0A6N1VD82</accession>
<dbReference type="KEGG" id="orm:HTY61_00155"/>